<dbReference type="GO" id="GO:0008611">
    <property type="term" value="P:ether lipid biosynthetic process"/>
    <property type="evidence" value="ECO:0007669"/>
    <property type="project" value="TreeGrafter"/>
</dbReference>
<dbReference type="Pfam" id="PF19277">
    <property type="entry name" value="GPAT_C"/>
    <property type="match status" value="1"/>
</dbReference>
<comment type="similarity">
    <text evidence="2 6">Belongs to the GPAT/DAPAT family.</text>
</comment>
<comment type="subcellular location">
    <subcellularLocation>
        <location evidence="1">Endomembrane system</location>
        <topology evidence="1">Peripheral membrane protein</topology>
    </subcellularLocation>
</comment>
<dbReference type="GO" id="GO:0004366">
    <property type="term" value="F:glycerol-3-phosphate O-acyltransferase activity"/>
    <property type="evidence" value="ECO:0007669"/>
    <property type="project" value="TreeGrafter"/>
</dbReference>
<evidence type="ECO:0000256" key="4">
    <source>
        <dbReference type="ARBA" id="ARBA00023136"/>
    </source>
</evidence>
<evidence type="ECO:0000259" key="7">
    <source>
        <dbReference type="SMART" id="SM00563"/>
    </source>
</evidence>
<dbReference type="Pfam" id="PF01553">
    <property type="entry name" value="Acyltransferase"/>
    <property type="match status" value="1"/>
</dbReference>
<dbReference type="GO" id="GO:0031966">
    <property type="term" value="C:mitochondrial membrane"/>
    <property type="evidence" value="ECO:0007669"/>
    <property type="project" value="TreeGrafter"/>
</dbReference>
<feature type="domain" description="Phospholipid/glycerol acyltransferase" evidence="7">
    <location>
        <begin position="205"/>
        <end position="334"/>
    </location>
</feature>
<dbReference type="SMART" id="SM00563">
    <property type="entry name" value="PlsC"/>
    <property type="match status" value="1"/>
</dbReference>
<dbReference type="InterPro" id="IPR041728">
    <property type="entry name" value="GPAT/DHAPAT_LPLAT"/>
</dbReference>
<proteinExistence type="inferred from homology"/>
<dbReference type="PIRSF" id="PIRSF000437">
    <property type="entry name" value="GPAT_DHAPAT"/>
    <property type="match status" value="1"/>
</dbReference>
<dbReference type="GO" id="GO:0006631">
    <property type="term" value="P:fatty acid metabolic process"/>
    <property type="evidence" value="ECO:0007669"/>
    <property type="project" value="TreeGrafter"/>
</dbReference>
<protein>
    <recommendedName>
        <fullName evidence="7">Phospholipid/glycerol acyltransferase domain-containing protein</fullName>
    </recommendedName>
</protein>
<dbReference type="PANTHER" id="PTHR12563:SF17">
    <property type="entry name" value="DIHYDROXYACETONE PHOSPHATE ACYLTRANSFERASE"/>
    <property type="match status" value="1"/>
</dbReference>
<dbReference type="GO" id="GO:0012505">
    <property type="term" value="C:endomembrane system"/>
    <property type="evidence" value="ECO:0007669"/>
    <property type="project" value="UniProtKB-SubCell"/>
</dbReference>
<sequence length="740" mass="82629">MEIRLISAGHGGTEVRAPHYLTTQQTTSTLSTLPKLSHPHERVYTSTTNYSVTSCDLSPGVGCTMEAHMCLSPAPRKVKVTEGYVDLLAERRDTSDLRWAIREWQSRGDYRYGCNMTRKEIFDHVIHSDRVRHTISKLVEEGSDGKALEAEVEDILEQMGHTQELGVIRQFAFVLPKIMKKIYGKVLINEDGIEKLRNTHVETPVVLLPTHRSYADFLLVSYIAYHYNLPLPVIAAGMDFMNMAVIGDKLRGSGAFYIRRSFMDNPLYWAVFQEYVQTIVEYTGAPLEFFLEGTRSRSGKSLPPKIGLLGCVSEIWLRGRLPDLAIIPISISYDRTLEEKLYAYELLGIPKPPESTSGLLKATSILKESFGDIFIHMGEPVSLRSYLGPRVDRHLSASIPAHLASVTRSELCACEGLGYHILRQIQQGAVTSVWSVVCIQLARSLHAGCWSLSLATLVKEVAWLIGILRRTGAAVALEGTVEEAVVRSLSVHKQLASLGEDRVVYISRIHQADSHPPTTQKKLNLSAATVESAVTHLMLQHYINQAIHLLIRPALVALALHSLLHETNTPHTENLKERFAFLRSLFWFDFIFEKEVEGRDFMEGLSVLTWSGEVSVVQEQVQMMRSDSPLITTLLHLLSPFTLTYSCTAITLDSQVWEDNGLLVTAIQSQVERCIGSSGLYSALSLDSIRHSIRAFTKLGIVIRTTSVDGQARLTSDQQKLASVVNILGTKQDKQLQARL</sequence>
<dbReference type="GO" id="GO:0019432">
    <property type="term" value="P:triglyceride biosynthetic process"/>
    <property type="evidence" value="ECO:0007669"/>
    <property type="project" value="TreeGrafter"/>
</dbReference>
<dbReference type="SUPFAM" id="SSF69593">
    <property type="entry name" value="Glycerol-3-phosphate (1)-acyltransferase"/>
    <property type="match status" value="1"/>
</dbReference>
<accession>A0A0N7ZCG7</accession>
<name>A0A0N7ZCG7_SCYOL</name>
<keyword evidence="3 6" id="KW-0808">Transferase</keyword>
<evidence type="ECO:0000256" key="3">
    <source>
        <dbReference type="ARBA" id="ARBA00022679"/>
    </source>
</evidence>
<dbReference type="InterPro" id="IPR022284">
    <property type="entry name" value="GPAT/DHAPAT"/>
</dbReference>
<keyword evidence="5 6" id="KW-0012">Acyltransferase</keyword>
<keyword evidence="4" id="KW-0472">Membrane</keyword>
<organism evidence="8">
    <name type="scientific">Scylla olivacea</name>
    <name type="common">Orange mud crab</name>
    <name type="synonym">Cancer olivacea</name>
    <dbReference type="NCBI Taxonomy" id="85551"/>
    <lineage>
        <taxon>Eukaryota</taxon>
        <taxon>Metazoa</taxon>
        <taxon>Ecdysozoa</taxon>
        <taxon>Arthropoda</taxon>
        <taxon>Crustacea</taxon>
        <taxon>Multicrustacea</taxon>
        <taxon>Malacostraca</taxon>
        <taxon>Eumalacostraca</taxon>
        <taxon>Eucarida</taxon>
        <taxon>Decapoda</taxon>
        <taxon>Pleocyemata</taxon>
        <taxon>Brachyura</taxon>
        <taxon>Eubrachyura</taxon>
        <taxon>Portunoidea</taxon>
        <taxon>Portunidae</taxon>
        <taxon>Portuninae</taxon>
        <taxon>Scylla</taxon>
    </lineage>
</organism>
<dbReference type="GO" id="GO:0016287">
    <property type="term" value="F:glycerone-phosphate O-acyltransferase activity"/>
    <property type="evidence" value="ECO:0007669"/>
    <property type="project" value="TreeGrafter"/>
</dbReference>
<evidence type="ECO:0000256" key="6">
    <source>
        <dbReference type="PIRNR" id="PIRNR000437"/>
    </source>
</evidence>
<dbReference type="PANTHER" id="PTHR12563">
    <property type="entry name" value="GLYCEROL-3-PHOSPHATE ACYLTRANSFERASE"/>
    <property type="match status" value="1"/>
</dbReference>
<dbReference type="EMBL" id="GDRN01067210">
    <property type="protein sequence ID" value="JAI64400.1"/>
    <property type="molecule type" value="Transcribed_RNA"/>
</dbReference>
<evidence type="ECO:0000313" key="8">
    <source>
        <dbReference type="EMBL" id="JAI64400.1"/>
    </source>
</evidence>
<dbReference type="AlphaFoldDB" id="A0A0N7ZCG7"/>
<dbReference type="GO" id="GO:0005778">
    <property type="term" value="C:peroxisomal membrane"/>
    <property type="evidence" value="ECO:0007669"/>
    <property type="project" value="TreeGrafter"/>
</dbReference>
<dbReference type="InterPro" id="IPR045520">
    <property type="entry name" value="GPAT/DHAPAT_C"/>
</dbReference>
<dbReference type="CDD" id="cd07993">
    <property type="entry name" value="LPLAT_DHAPAT-like"/>
    <property type="match status" value="1"/>
</dbReference>
<evidence type="ECO:0000256" key="1">
    <source>
        <dbReference type="ARBA" id="ARBA00004184"/>
    </source>
</evidence>
<evidence type="ECO:0000256" key="2">
    <source>
        <dbReference type="ARBA" id="ARBA00007937"/>
    </source>
</evidence>
<reference evidence="8" key="1">
    <citation type="submission" date="2015-09" db="EMBL/GenBank/DDBJ databases">
        <title>Scylla olivacea transcriptome.</title>
        <authorList>
            <person name="Ikhwanuddin M."/>
        </authorList>
    </citation>
    <scope>NUCLEOTIDE SEQUENCE</scope>
</reference>
<evidence type="ECO:0000256" key="5">
    <source>
        <dbReference type="ARBA" id="ARBA00023315"/>
    </source>
</evidence>
<dbReference type="GO" id="GO:0008654">
    <property type="term" value="P:phospholipid biosynthetic process"/>
    <property type="evidence" value="ECO:0007669"/>
    <property type="project" value="TreeGrafter"/>
</dbReference>
<dbReference type="InterPro" id="IPR002123">
    <property type="entry name" value="Plipid/glycerol_acylTrfase"/>
</dbReference>